<dbReference type="Proteomes" id="UP000275385">
    <property type="component" value="Unassembled WGS sequence"/>
</dbReference>
<comment type="caution">
    <text evidence="2">The sequence shown here is derived from an EMBL/GenBank/DDBJ whole genome shotgun (WGS) entry which is preliminary data.</text>
</comment>
<dbReference type="AlphaFoldDB" id="A0A420Y6W2"/>
<keyword evidence="3" id="KW-1185">Reference proteome</keyword>
<gene>
    <name evidence="2" type="ORF">DL546_000801</name>
</gene>
<accession>A0A420Y6W2</accession>
<name>A0A420Y6W2_9PEZI</name>
<reference evidence="2 3" key="1">
    <citation type="submission" date="2018-08" db="EMBL/GenBank/DDBJ databases">
        <title>Draft genome of the lignicolous fungus Coniochaeta pulveracea.</title>
        <authorList>
            <person name="Borstlap C.J."/>
            <person name="De Witt R.N."/>
            <person name="Botha A."/>
            <person name="Volschenk H."/>
        </authorList>
    </citation>
    <scope>NUCLEOTIDE SEQUENCE [LARGE SCALE GENOMIC DNA]</scope>
    <source>
        <strain evidence="2 3">CAB683</strain>
    </source>
</reference>
<evidence type="ECO:0000256" key="1">
    <source>
        <dbReference type="SAM" id="MobiDB-lite"/>
    </source>
</evidence>
<organism evidence="2 3">
    <name type="scientific">Coniochaeta pulveracea</name>
    <dbReference type="NCBI Taxonomy" id="177199"/>
    <lineage>
        <taxon>Eukaryota</taxon>
        <taxon>Fungi</taxon>
        <taxon>Dikarya</taxon>
        <taxon>Ascomycota</taxon>
        <taxon>Pezizomycotina</taxon>
        <taxon>Sordariomycetes</taxon>
        <taxon>Sordariomycetidae</taxon>
        <taxon>Coniochaetales</taxon>
        <taxon>Coniochaetaceae</taxon>
        <taxon>Coniochaeta</taxon>
    </lineage>
</organism>
<feature type="compositionally biased region" description="Polar residues" evidence="1">
    <location>
        <begin position="29"/>
        <end position="53"/>
    </location>
</feature>
<evidence type="ECO:0000313" key="3">
    <source>
        <dbReference type="Proteomes" id="UP000275385"/>
    </source>
</evidence>
<feature type="region of interest" description="Disordered" evidence="1">
    <location>
        <begin position="1"/>
        <end position="108"/>
    </location>
</feature>
<sequence>MASLVKASVYPTPSRCESAPTPRLRRVSQKLSSLRVSTTGQDDQEYTLDNNENLPPLSPSRPRLMASKPYQHLRSIKDSRSSPEPDHGRTNRFHRSETPSPAQGLEIHHNRVRLEADDSPSQRISMERIRERVLADFKAGIVGCHYVYEDSDADTVFEGEDQEPEPISVSTHSDSRENPFDTFQLGDRQTSETPVETPLTPFPGQMSTSAHDWAFQPALAMRPHHNDEAEVIPDSPRYDEDVDCDCCGYQIEDDNDTQTRGELVPLIMPGDSGYISGPDRGPGKTPYNTMREEFNIMSPKRRMSIYDILCDPPFKRPKSSHKYGNCQASDEDTVQIVAPPSSPVMPLCDIDRKRSSSPDRNHVVEDWVMLNRLHVDDAHLDDSVLACASSVSFLDEIEARRVMMDSWDEELAEDFRRSAKEANREELYTN</sequence>
<proteinExistence type="predicted"/>
<dbReference type="EMBL" id="QVQW01000040">
    <property type="protein sequence ID" value="RKU43612.1"/>
    <property type="molecule type" value="Genomic_DNA"/>
</dbReference>
<feature type="compositionally biased region" description="Basic and acidic residues" evidence="1">
    <location>
        <begin position="75"/>
        <end position="97"/>
    </location>
</feature>
<evidence type="ECO:0000313" key="2">
    <source>
        <dbReference type="EMBL" id="RKU43612.1"/>
    </source>
</evidence>
<protein>
    <submittedName>
        <fullName evidence="2">Uncharacterized protein</fullName>
    </submittedName>
</protein>
<feature type="region of interest" description="Disordered" evidence="1">
    <location>
        <begin position="269"/>
        <end position="288"/>
    </location>
</feature>